<feature type="region of interest" description="Disordered" evidence="4">
    <location>
        <begin position="143"/>
        <end position="204"/>
    </location>
</feature>
<feature type="region of interest" description="Disordered" evidence="4">
    <location>
        <begin position="1"/>
        <end position="46"/>
    </location>
</feature>
<keyword evidence="5" id="KW-1185">Reference proteome</keyword>
<evidence type="ECO:0000256" key="1">
    <source>
        <dbReference type="ARBA" id="ARBA00023015"/>
    </source>
</evidence>
<dbReference type="OrthoDB" id="6257037at2759"/>
<dbReference type="GeneID" id="113400185"/>
<gene>
    <name evidence="6" type="primary">LOC113400185</name>
</gene>
<feature type="region of interest" description="Disordered" evidence="4">
    <location>
        <begin position="424"/>
        <end position="481"/>
    </location>
</feature>
<sequence length="1366" mass="155042">MDNVESKESNESETNIAKNKSKFRGKKRKRLDSDTSTDGDDVLPENTLEFESNVHASAIKNNLDDESVRKILKKVVTNDHVLALVKLREEEEDSGTEESLRPKITRSKAKELMKVSRSKAPWNLELTPINHIPVKTRPEVKALIAQELPEDEDDEEYEPTPDDVMSDDDHISFSDLDSQPRTPATPLSQTKTSPKIVQDGPFKVPQDISKDVCRKLDLNQEEEATIALRTRSKLSLSSTSIEHIESSFIPPDYLPVPDVDDLWNEFLTECLNPAPNARNEDDDETDPEYSVAADPDANEEDEEALENSIIKISKKELNDLVTELFHVMPPEIDVQLDNIQGVLGEGNGAEVTTVWEGKQEPLSDEESKVQSVAAKITCERGDSKTRFSIGKTEPDDFDEHDQTLVIDTNIHVKDVPETVVEENLSATPVTEAPSVPEVSAGAPEPSMSVQQRASPPPAPPAPRAAPAPAAPSPAAAPAGPAPPAPLRALLHAPALTLTIQVDDACKMYPQQVQLLQQQLRQHIQLAASNFLQLFVHPMHWSYAPKYKEYLVTLNEMTLTNPKSVVDVCNLKPAIDLVESWECSLSDNTPDTVAMVEFIQKEMEKCRRRTTQNSVYVAEFPELFKKVVANSSVFLYPYLLPPVPYRADFKHKRFNYLRSEDELIVLGLEQFWQYVEANPQLFKRPARPHPRRRWGLTTAARLVCRHTLPALTLRALLAHLKTAQRAGARGGPIVNYFKNHTIEPVKHKLLPYNPNITLYEQPEFEMPRLWIRYLAKSSKRFKDHLHRRTTQPPAGVEIEIGKNIESPQRNPLPIDFTKPIYCDRINMLPPKPKPALVDKIDVHIQKPNENVTNNTTFLVASNLYTIVNTSTGTQLVPLQVTNTVDSASTPICSPAVINTNASKDDIGAELENKEKTSNSINNIEVTNSNLETSAGTKSNETEATGHCICCILFKKIRRKRQSFITDYFYSNKKRQDDLCGCRQKKYPKITNKLRLLVNNFKTLSKTVYNEVVTKIEKCKLAEACSKNSSTNDLVAALLFQIKLVERTNMARNNIMKKTLHTAFARFDVENDDPIKLSERLFEIFDVELADMYKEFLGFLTAEQADKIDQFKDYFVRNCIQELIVKIEELVLDNEKRQLILYNLKEIILDNTSQPCELCCKLLNCTRDYPTLAQYIYTLFPHRWKEKLDIRSDTEINEREEDHEGVLTICEETNAAADYEADNSSSDEEVSHLREISSSEPQLVHIRKPDKIVTTIKYEKPEASEMTVDEMEHRKSESSDNMSMLIMSEDECIKTEIPEWKRDEDKLILEVLKQCISPNEIKNKTIIEIIEDKNVVNMISDSLCHKSYEDVKGRILYLLEILVNDKDK</sequence>
<dbReference type="PANTHER" id="PTHR16088:SF3">
    <property type="entry name" value="GON-4-LIKE PROTEIN"/>
    <property type="match status" value="1"/>
</dbReference>
<evidence type="ECO:0000256" key="3">
    <source>
        <dbReference type="ARBA" id="ARBA00023242"/>
    </source>
</evidence>
<feature type="region of interest" description="Disordered" evidence="4">
    <location>
        <begin position="88"/>
        <end position="108"/>
    </location>
</feature>
<feature type="compositionally biased region" description="Polar residues" evidence="4">
    <location>
        <begin position="175"/>
        <end position="195"/>
    </location>
</feature>
<feature type="compositionally biased region" description="Acidic residues" evidence="4">
    <location>
        <begin position="148"/>
        <end position="166"/>
    </location>
</feature>
<accession>A0A8B8IEG2</accession>
<evidence type="ECO:0000256" key="4">
    <source>
        <dbReference type="SAM" id="MobiDB-lite"/>
    </source>
</evidence>
<dbReference type="GO" id="GO:0006355">
    <property type="term" value="P:regulation of DNA-templated transcription"/>
    <property type="evidence" value="ECO:0007669"/>
    <property type="project" value="TreeGrafter"/>
</dbReference>
<dbReference type="PANTHER" id="PTHR16088">
    <property type="entry name" value="YY1 ASSOCIATED PROTEIN-RELATED"/>
    <property type="match status" value="1"/>
</dbReference>
<dbReference type="GO" id="GO:0003712">
    <property type="term" value="F:transcription coregulator activity"/>
    <property type="evidence" value="ECO:0007669"/>
    <property type="project" value="TreeGrafter"/>
</dbReference>
<dbReference type="Proteomes" id="UP001652626">
    <property type="component" value="Chromosome 18"/>
</dbReference>
<name>A0A8B8IEG2_VANTA</name>
<keyword evidence="3" id="KW-0539">Nucleus</keyword>
<dbReference type="InterPro" id="IPR052435">
    <property type="entry name" value="YY1-Transcr_Regul"/>
</dbReference>
<feature type="compositionally biased region" description="Basic and acidic residues" evidence="4">
    <location>
        <begin position="1"/>
        <end position="10"/>
    </location>
</feature>
<reference evidence="6" key="1">
    <citation type="submission" date="2025-08" db="UniProtKB">
        <authorList>
            <consortium name="RefSeq"/>
        </authorList>
    </citation>
    <scope>IDENTIFICATION</scope>
    <source>
        <tissue evidence="6">Whole body</tissue>
    </source>
</reference>
<dbReference type="RefSeq" id="XP_026495449.2">
    <property type="nucleotide sequence ID" value="XM_026639664.2"/>
</dbReference>
<protein>
    <submittedName>
        <fullName evidence="6">Uncharacterized protein LOC113400185 isoform X1</fullName>
    </submittedName>
</protein>
<keyword evidence="2" id="KW-0804">Transcription</keyword>
<dbReference type="OMA" id="TELFNIM"/>
<evidence type="ECO:0000313" key="6">
    <source>
        <dbReference type="RefSeq" id="XP_026495449.2"/>
    </source>
</evidence>
<feature type="compositionally biased region" description="Pro residues" evidence="4">
    <location>
        <begin position="454"/>
        <end position="471"/>
    </location>
</feature>
<feature type="compositionally biased region" description="Basic residues" evidence="4">
    <location>
        <begin position="19"/>
        <end position="30"/>
    </location>
</feature>
<keyword evidence="1" id="KW-0805">Transcription regulation</keyword>
<proteinExistence type="predicted"/>
<dbReference type="GO" id="GO:0005634">
    <property type="term" value="C:nucleus"/>
    <property type="evidence" value="ECO:0007669"/>
    <property type="project" value="TreeGrafter"/>
</dbReference>
<evidence type="ECO:0000313" key="5">
    <source>
        <dbReference type="Proteomes" id="UP001652626"/>
    </source>
</evidence>
<evidence type="ECO:0000256" key="2">
    <source>
        <dbReference type="ARBA" id="ARBA00023163"/>
    </source>
</evidence>
<organism evidence="5 6">
    <name type="scientific">Vanessa tameamea</name>
    <name type="common">Kamehameha butterfly</name>
    <dbReference type="NCBI Taxonomy" id="334116"/>
    <lineage>
        <taxon>Eukaryota</taxon>
        <taxon>Metazoa</taxon>
        <taxon>Ecdysozoa</taxon>
        <taxon>Arthropoda</taxon>
        <taxon>Hexapoda</taxon>
        <taxon>Insecta</taxon>
        <taxon>Pterygota</taxon>
        <taxon>Neoptera</taxon>
        <taxon>Endopterygota</taxon>
        <taxon>Lepidoptera</taxon>
        <taxon>Glossata</taxon>
        <taxon>Ditrysia</taxon>
        <taxon>Papilionoidea</taxon>
        <taxon>Nymphalidae</taxon>
        <taxon>Nymphalinae</taxon>
        <taxon>Vanessa</taxon>
    </lineage>
</organism>
<feature type="region of interest" description="Disordered" evidence="4">
    <location>
        <begin position="273"/>
        <end position="303"/>
    </location>
</feature>